<sequence>MLKRIKIVTSLLLVLAVFGLLQLTSGGLFFNALKNDKENFTVLQTIRQQQSTLNGSWVALLQTRNTLNRAGIRYMMDQNNIGSGSTVAELMQSASISLKQAEKNWADYEALPRDPRQSTAAAAEIKRNYDIYHNALAELIQLLGAGKINEFFDQPTQGYQDGFEKQYVAYMEQDDRLYDIAVSDNNASYSQAMWILVGVMIVVLAVIFAVWFGIKASL</sequence>
<dbReference type="Pfam" id="PF02203">
    <property type="entry name" value="TarH"/>
    <property type="match status" value="1"/>
</dbReference>
<evidence type="ECO:0000256" key="3">
    <source>
        <dbReference type="ARBA" id="ARBA00022692"/>
    </source>
</evidence>
<evidence type="ECO:0000313" key="10">
    <source>
        <dbReference type="Proteomes" id="UP000254079"/>
    </source>
</evidence>
<evidence type="ECO:0000256" key="4">
    <source>
        <dbReference type="ARBA" id="ARBA00022989"/>
    </source>
</evidence>
<dbReference type="PRINTS" id="PR00260">
    <property type="entry name" value="CHEMTRNSDUCR"/>
</dbReference>
<evidence type="ECO:0000259" key="8">
    <source>
        <dbReference type="SMART" id="SM00319"/>
    </source>
</evidence>
<dbReference type="EMBL" id="UGCP01000002">
    <property type="protein sequence ID" value="STI83322.1"/>
    <property type="molecule type" value="Genomic_DNA"/>
</dbReference>
<comment type="subcellular location">
    <subcellularLocation>
        <location evidence="1">Cell membrane</location>
    </subcellularLocation>
</comment>
<keyword evidence="4 7" id="KW-1133">Transmembrane helix</keyword>
<keyword evidence="6" id="KW-0807">Transducer</keyword>
<proteinExistence type="predicted"/>
<dbReference type="GO" id="GO:0004888">
    <property type="term" value="F:transmembrane signaling receptor activity"/>
    <property type="evidence" value="ECO:0007669"/>
    <property type="project" value="InterPro"/>
</dbReference>
<evidence type="ECO:0000256" key="5">
    <source>
        <dbReference type="ARBA" id="ARBA00023136"/>
    </source>
</evidence>
<dbReference type="FunFam" id="1.20.120.30:FF:000002">
    <property type="entry name" value="Methyl-accepting chemotaxis protein I"/>
    <property type="match status" value="1"/>
</dbReference>
<evidence type="ECO:0000256" key="1">
    <source>
        <dbReference type="ARBA" id="ARBA00004236"/>
    </source>
</evidence>
<dbReference type="SMART" id="SM00319">
    <property type="entry name" value="TarH"/>
    <property type="match status" value="1"/>
</dbReference>
<keyword evidence="3 7" id="KW-0812">Transmembrane</keyword>
<evidence type="ECO:0000313" key="9">
    <source>
        <dbReference type="EMBL" id="STI83322.1"/>
    </source>
</evidence>
<feature type="transmembrane region" description="Helical" evidence="7">
    <location>
        <begin position="192"/>
        <end position="214"/>
    </location>
</feature>
<keyword evidence="5 7" id="KW-0472">Membrane</keyword>
<reference evidence="9 10" key="1">
    <citation type="submission" date="2018-06" db="EMBL/GenBank/DDBJ databases">
        <authorList>
            <consortium name="Pathogen Informatics"/>
            <person name="Doyle S."/>
        </authorList>
    </citation>
    <scope>NUCLEOTIDE SEQUENCE [LARGE SCALE GENOMIC DNA]</scope>
    <source>
        <strain evidence="9 10">NCTC8622</strain>
    </source>
</reference>
<dbReference type="InterPro" id="IPR004090">
    <property type="entry name" value="Chemotax_Me-accpt_rcpt"/>
</dbReference>
<dbReference type="AlphaFoldDB" id="A0A376U229"/>
<dbReference type="CDD" id="cd19407">
    <property type="entry name" value="Tar_Tsr_sensor"/>
    <property type="match status" value="1"/>
</dbReference>
<protein>
    <submittedName>
        <fullName evidence="9">Methyl-accepting chemotaxis protein I</fullName>
    </submittedName>
</protein>
<evidence type="ECO:0000256" key="2">
    <source>
        <dbReference type="ARBA" id="ARBA00022475"/>
    </source>
</evidence>
<keyword evidence="2" id="KW-1003">Cell membrane</keyword>
<dbReference type="InterPro" id="IPR035440">
    <property type="entry name" value="4HB_MCP_dom_sf"/>
</dbReference>
<dbReference type="GO" id="GO:0007165">
    <property type="term" value="P:signal transduction"/>
    <property type="evidence" value="ECO:0007669"/>
    <property type="project" value="UniProtKB-KW"/>
</dbReference>
<accession>A0A376U229</accession>
<dbReference type="SUPFAM" id="SSF47170">
    <property type="entry name" value="Aspartate receptor, ligand-binding domain"/>
    <property type="match status" value="1"/>
</dbReference>
<dbReference type="GO" id="GO:0005886">
    <property type="term" value="C:plasma membrane"/>
    <property type="evidence" value="ECO:0007669"/>
    <property type="project" value="UniProtKB-SubCell"/>
</dbReference>
<evidence type="ECO:0000256" key="7">
    <source>
        <dbReference type="SAM" id="Phobius"/>
    </source>
</evidence>
<dbReference type="GO" id="GO:0006935">
    <property type="term" value="P:chemotaxis"/>
    <property type="evidence" value="ECO:0007669"/>
    <property type="project" value="InterPro"/>
</dbReference>
<dbReference type="Proteomes" id="UP000254079">
    <property type="component" value="Unassembled WGS sequence"/>
</dbReference>
<dbReference type="InterPro" id="IPR003122">
    <property type="entry name" value="Tar_rcpt_lig-bd"/>
</dbReference>
<evidence type="ECO:0000256" key="6">
    <source>
        <dbReference type="ARBA" id="ARBA00023224"/>
    </source>
</evidence>
<feature type="domain" description="Chemotaxis methyl-accepting receptor Tar-related ligand-binding" evidence="8">
    <location>
        <begin position="44"/>
        <end position="182"/>
    </location>
</feature>
<gene>
    <name evidence="9" type="primary">tsr_1</name>
    <name evidence="9" type="ORF">NCTC8622_02341</name>
</gene>
<organism evidence="9 10">
    <name type="scientific">Escherichia coli</name>
    <dbReference type="NCBI Taxonomy" id="562"/>
    <lineage>
        <taxon>Bacteria</taxon>
        <taxon>Pseudomonadati</taxon>
        <taxon>Pseudomonadota</taxon>
        <taxon>Gammaproteobacteria</taxon>
        <taxon>Enterobacterales</taxon>
        <taxon>Enterobacteriaceae</taxon>
        <taxon>Escherichia</taxon>
    </lineage>
</organism>
<name>A0A376U229_ECOLX</name>
<dbReference type="Gene3D" id="1.20.120.30">
    <property type="entry name" value="Aspartate receptor, ligand-binding domain"/>
    <property type="match status" value="1"/>
</dbReference>